<keyword evidence="3 8" id="KW-0479">Metal-binding</keyword>
<keyword evidence="4 8" id="KW-0547">Nucleotide-binding</keyword>
<dbReference type="AlphaFoldDB" id="E3GXG4"/>
<evidence type="ECO:0000313" key="11">
    <source>
        <dbReference type="Proteomes" id="UP000002315"/>
    </source>
</evidence>
<feature type="binding site" evidence="8">
    <location>
        <position position="73"/>
    </location>
    <ligand>
        <name>GTP</name>
        <dbReference type="ChEBI" id="CHEBI:37565"/>
    </ligand>
</feature>
<dbReference type="EC" id="2.7.7.77" evidence="8"/>
<comment type="caution">
    <text evidence="8">Lacks conserved residue(s) required for the propagation of feature annotation.</text>
</comment>
<feature type="binding site" evidence="8">
    <location>
        <position position="102"/>
    </location>
    <ligand>
        <name>GTP</name>
        <dbReference type="ChEBI" id="CHEBI:37565"/>
    </ligand>
</feature>
<dbReference type="GO" id="GO:0061603">
    <property type="term" value="F:molybdenum cofactor guanylyltransferase activity"/>
    <property type="evidence" value="ECO:0007669"/>
    <property type="project" value="UniProtKB-EC"/>
</dbReference>
<keyword evidence="6 8" id="KW-0342">GTP-binding</keyword>
<dbReference type="GO" id="GO:0006777">
    <property type="term" value="P:Mo-molybdopterin cofactor biosynthetic process"/>
    <property type="evidence" value="ECO:0007669"/>
    <property type="project" value="UniProtKB-KW"/>
</dbReference>
<gene>
    <name evidence="8" type="primary">mobA</name>
    <name evidence="10" type="ordered locus">Mfer_0193</name>
</gene>
<evidence type="ECO:0000256" key="5">
    <source>
        <dbReference type="ARBA" id="ARBA00022842"/>
    </source>
</evidence>
<proteinExistence type="inferred from homology"/>
<dbReference type="GO" id="GO:0005525">
    <property type="term" value="F:GTP binding"/>
    <property type="evidence" value="ECO:0007669"/>
    <property type="project" value="UniProtKB-UniRule"/>
</dbReference>
<dbReference type="CDD" id="cd02503">
    <property type="entry name" value="MobA"/>
    <property type="match status" value="1"/>
</dbReference>
<dbReference type="GO" id="GO:0005737">
    <property type="term" value="C:cytoplasm"/>
    <property type="evidence" value="ECO:0007669"/>
    <property type="project" value="UniProtKB-SubCell"/>
</dbReference>
<dbReference type="EMBL" id="CP002278">
    <property type="protein sequence ID" value="ADP76996.1"/>
    <property type="molecule type" value="Genomic_DNA"/>
</dbReference>
<dbReference type="PANTHER" id="PTHR19136:SF81">
    <property type="entry name" value="MOLYBDENUM COFACTOR GUANYLYLTRANSFERASE"/>
    <property type="match status" value="1"/>
</dbReference>
<keyword evidence="5 8" id="KW-0460">Magnesium</keyword>
<comment type="domain">
    <text evidence="8">The N-terminal domain determines nucleotide recognition and specific binding, while the C-terminal domain determines the specific binding to the target protein.</text>
</comment>
<dbReference type="SUPFAM" id="SSF53448">
    <property type="entry name" value="Nucleotide-diphospho-sugar transferases"/>
    <property type="match status" value="1"/>
</dbReference>
<dbReference type="KEGG" id="mfv:Mfer_0193"/>
<evidence type="ECO:0000256" key="1">
    <source>
        <dbReference type="ARBA" id="ARBA00022490"/>
    </source>
</evidence>
<evidence type="ECO:0000256" key="6">
    <source>
        <dbReference type="ARBA" id="ARBA00023134"/>
    </source>
</evidence>
<accession>E3GXG4</accession>
<feature type="domain" description="MobA-like NTP transferase" evidence="9">
    <location>
        <begin position="5"/>
        <end position="163"/>
    </location>
</feature>
<dbReference type="STRING" id="523846.Mfer_0193"/>
<dbReference type="InterPro" id="IPR025877">
    <property type="entry name" value="MobA-like_NTP_Trfase"/>
</dbReference>
<keyword evidence="7 8" id="KW-0501">Molybdenum cofactor biosynthesis</keyword>
<dbReference type="HOGENOM" id="CLU_055597_2_2_2"/>
<dbReference type="GO" id="GO:0046872">
    <property type="term" value="F:metal ion binding"/>
    <property type="evidence" value="ECO:0007669"/>
    <property type="project" value="UniProtKB-KW"/>
</dbReference>
<keyword evidence="1 8" id="KW-0963">Cytoplasm</keyword>
<dbReference type="HAMAP" id="MF_00316">
    <property type="entry name" value="MobA"/>
    <property type="match status" value="1"/>
</dbReference>
<dbReference type="InterPro" id="IPR029044">
    <property type="entry name" value="Nucleotide-diphossugar_trans"/>
</dbReference>
<comment type="cofactor">
    <cofactor evidence="8">
        <name>Mg(2+)</name>
        <dbReference type="ChEBI" id="CHEBI:18420"/>
    </cofactor>
</comment>
<name>E3GXG4_METFV</name>
<comment type="similarity">
    <text evidence="8">Belongs to the MobA family.</text>
</comment>
<dbReference type="PANTHER" id="PTHR19136">
    <property type="entry name" value="MOLYBDENUM COFACTOR GUANYLYLTRANSFERASE"/>
    <property type="match status" value="1"/>
</dbReference>
<sequence>MIKSAIVLCGGKSRRMGQDKGLLKINGRPMILHVINSLKNFVDEIIVVLRDEKQKNKYKKVLNNLKSLKIVTDEVKDQGPLMGIFTGLKYVKSDYSLVVPCDSPFINEKFIKNMLNFLSKDLGAEAVVPKHANGKIEPLHALYHKSVRKKIHKKITKNERSVTSFVKEINAIFVSAEELDPSLKSFKNLNTPSQIS</sequence>
<evidence type="ECO:0000313" key="10">
    <source>
        <dbReference type="EMBL" id="ADP76996.1"/>
    </source>
</evidence>
<comment type="function">
    <text evidence="8">Transfers a GMP moiety from GTP to Mo-molybdopterin (Mo-MPT) cofactor (Moco or molybdenum cofactor) to form Mo-molybdopterin guanine dinucleotide (Mo-MGD) cofactor.</text>
</comment>
<evidence type="ECO:0000256" key="4">
    <source>
        <dbReference type="ARBA" id="ARBA00022741"/>
    </source>
</evidence>
<evidence type="ECO:0000256" key="8">
    <source>
        <dbReference type="HAMAP-Rule" id="MF_00316"/>
    </source>
</evidence>
<feature type="binding site" evidence="8">
    <location>
        <position position="102"/>
    </location>
    <ligand>
        <name>Mg(2+)</name>
        <dbReference type="ChEBI" id="CHEBI:18420"/>
    </ligand>
</feature>
<evidence type="ECO:0000256" key="2">
    <source>
        <dbReference type="ARBA" id="ARBA00022679"/>
    </source>
</evidence>
<dbReference type="Gene3D" id="3.90.550.10">
    <property type="entry name" value="Spore Coat Polysaccharide Biosynthesis Protein SpsA, Chain A"/>
    <property type="match status" value="1"/>
</dbReference>
<dbReference type="Proteomes" id="UP000002315">
    <property type="component" value="Chromosome"/>
</dbReference>
<keyword evidence="2 8" id="KW-0808">Transferase</keyword>
<dbReference type="InterPro" id="IPR013482">
    <property type="entry name" value="Molybde_CF_guanTrfase"/>
</dbReference>
<dbReference type="Pfam" id="PF12804">
    <property type="entry name" value="NTP_transf_3"/>
    <property type="match status" value="1"/>
</dbReference>
<feature type="binding site" evidence="8">
    <location>
        <position position="20"/>
    </location>
    <ligand>
        <name>GTP</name>
        <dbReference type="ChEBI" id="CHEBI:37565"/>
    </ligand>
</feature>
<evidence type="ECO:0000259" key="9">
    <source>
        <dbReference type="Pfam" id="PF12804"/>
    </source>
</evidence>
<keyword evidence="11" id="KW-1185">Reference proteome</keyword>
<feature type="binding site" evidence="8">
    <location>
        <begin position="8"/>
        <end position="10"/>
    </location>
    <ligand>
        <name>GTP</name>
        <dbReference type="ChEBI" id="CHEBI:37565"/>
    </ligand>
</feature>
<organism evidence="10 11">
    <name type="scientific">Methanothermus fervidus (strain ATCC 43054 / DSM 2088 / JCM 10308 / V24 S)</name>
    <dbReference type="NCBI Taxonomy" id="523846"/>
    <lineage>
        <taxon>Archaea</taxon>
        <taxon>Methanobacteriati</taxon>
        <taxon>Methanobacteriota</taxon>
        <taxon>Methanomada group</taxon>
        <taxon>Methanobacteria</taxon>
        <taxon>Methanobacteriales</taxon>
        <taxon>Methanothermaceae</taxon>
        <taxon>Methanothermus</taxon>
    </lineage>
</organism>
<evidence type="ECO:0000256" key="3">
    <source>
        <dbReference type="ARBA" id="ARBA00022723"/>
    </source>
</evidence>
<protein>
    <recommendedName>
        <fullName evidence="8">Probable molybdenum cofactor guanylyltransferase</fullName>
        <shortName evidence="8">MoCo guanylyltransferase</shortName>
        <ecNumber evidence="8">2.7.7.77</ecNumber>
    </recommendedName>
    <alternativeName>
        <fullName evidence="8">GTP:molybdopterin guanylyltransferase</fullName>
    </alternativeName>
    <alternativeName>
        <fullName evidence="8">Mo-MPT guanylyltransferase</fullName>
    </alternativeName>
    <alternativeName>
        <fullName evidence="8">Molybdopterin guanylyltransferase</fullName>
    </alternativeName>
    <alternativeName>
        <fullName evidence="8">Molybdopterin-guanine dinucleotide synthase</fullName>
        <shortName evidence="8">MGD synthase</shortName>
    </alternativeName>
</protein>
<evidence type="ECO:0000256" key="7">
    <source>
        <dbReference type="ARBA" id="ARBA00023150"/>
    </source>
</evidence>
<comment type="catalytic activity">
    <reaction evidence="8">
        <text>Mo-molybdopterin + GTP + H(+) = Mo-molybdopterin guanine dinucleotide + diphosphate</text>
        <dbReference type="Rhea" id="RHEA:34243"/>
        <dbReference type="ChEBI" id="CHEBI:15378"/>
        <dbReference type="ChEBI" id="CHEBI:33019"/>
        <dbReference type="ChEBI" id="CHEBI:37565"/>
        <dbReference type="ChEBI" id="CHEBI:71302"/>
        <dbReference type="ChEBI" id="CHEBI:71310"/>
        <dbReference type="EC" id="2.7.7.77"/>
    </reaction>
</comment>
<reference evidence="10 11" key="1">
    <citation type="journal article" date="2010" name="Stand. Genomic Sci.">
        <title>Complete genome sequence of Methanothermus fervidus type strain (V24S).</title>
        <authorList>
            <person name="Anderson I."/>
            <person name="Djao O.D."/>
            <person name="Misra M."/>
            <person name="Chertkov O."/>
            <person name="Nolan M."/>
            <person name="Lucas S."/>
            <person name="Lapidus A."/>
            <person name="Del Rio T.G."/>
            <person name="Tice H."/>
            <person name="Cheng J.F."/>
            <person name="Tapia R."/>
            <person name="Han C."/>
            <person name="Goodwin L."/>
            <person name="Pitluck S."/>
            <person name="Liolios K."/>
            <person name="Ivanova N."/>
            <person name="Mavromatis K."/>
            <person name="Mikhailova N."/>
            <person name="Pati A."/>
            <person name="Brambilla E."/>
            <person name="Chen A."/>
            <person name="Palaniappan K."/>
            <person name="Land M."/>
            <person name="Hauser L."/>
            <person name="Chang Y.J."/>
            <person name="Jeffries C.D."/>
            <person name="Sikorski J."/>
            <person name="Spring S."/>
            <person name="Rohde M."/>
            <person name="Eichinger K."/>
            <person name="Huber H."/>
            <person name="Wirth R."/>
            <person name="Goker M."/>
            <person name="Detter J.C."/>
            <person name="Woyke T."/>
            <person name="Bristow J."/>
            <person name="Eisen J.A."/>
            <person name="Markowitz V."/>
            <person name="Hugenholtz P."/>
            <person name="Klenk H.P."/>
            <person name="Kyrpides N.C."/>
        </authorList>
    </citation>
    <scope>NUCLEOTIDE SEQUENCE [LARGE SCALE GENOMIC DNA]</scope>
    <source>
        <strain evidence="11">ATCC 43054 / DSM 2088 / JCM 10308 / V24 S</strain>
    </source>
</reference>
<comment type="subcellular location">
    <subcellularLocation>
        <location evidence="8">Cytoplasm</location>
    </subcellularLocation>
</comment>